<gene>
    <name evidence="1" type="ORF">EJC50_29545</name>
</gene>
<dbReference type="KEGG" id="palb:EJC50_29545"/>
<dbReference type="Proteomes" id="UP000272528">
    <property type="component" value="Chromosome"/>
</dbReference>
<protein>
    <submittedName>
        <fullName evidence="1">Uncharacterized protein</fullName>
    </submittedName>
</protein>
<organism evidence="1 2">
    <name type="scientific">Paenibacillus albus</name>
    <dbReference type="NCBI Taxonomy" id="2495582"/>
    <lineage>
        <taxon>Bacteria</taxon>
        <taxon>Bacillati</taxon>
        <taxon>Bacillota</taxon>
        <taxon>Bacilli</taxon>
        <taxon>Bacillales</taxon>
        <taxon>Paenibacillaceae</taxon>
        <taxon>Paenibacillus</taxon>
    </lineage>
</organism>
<proteinExistence type="predicted"/>
<sequence>MELSKWTVFEYIRQVYMRTGKAPTLAEVCDEMPGLPEESLTEGMKEFELMVNSVRSRTAYQLTYRGKPYGQQYGTEGEMFAAFARLWPTMHGLGWMKWKPDRKKRVG</sequence>
<keyword evidence="2" id="KW-1185">Reference proteome</keyword>
<evidence type="ECO:0000313" key="1">
    <source>
        <dbReference type="EMBL" id="AZN43375.1"/>
    </source>
</evidence>
<dbReference type="RefSeq" id="WP_126019852.1">
    <property type="nucleotide sequence ID" value="NZ_CP034437.1"/>
</dbReference>
<evidence type="ECO:0000313" key="2">
    <source>
        <dbReference type="Proteomes" id="UP000272528"/>
    </source>
</evidence>
<dbReference type="AlphaFoldDB" id="A0A3Q8XBM6"/>
<dbReference type="EMBL" id="CP034437">
    <property type="protein sequence ID" value="AZN43375.1"/>
    <property type="molecule type" value="Genomic_DNA"/>
</dbReference>
<name>A0A3Q8XBM6_9BACL</name>
<reference evidence="2" key="1">
    <citation type="submission" date="2018-12" db="EMBL/GenBank/DDBJ databases">
        <title>Genome sequence of Peanibacillus sp.</title>
        <authorList>
            <person name="Subramani G."/>
            <person name="Srinivasan S."/>
            <person name="Kim M.K."/>
        </authorList>
    </citation>
    <scope>NUCLEOTIDE SEQUENCE [LARGE SCALE GENOMIC DNA]</scope>
    <source>
        <strain evidence="2">18JY67-1</strain>
    </source>
</reference>
<dbReference type="OrthoDB" id="2656417at2"/>
<accession>A0A3Q8XBM6</accession>